<sequence length="170" mass="19435">MRSIKKALARRAVWAGPKKNSVDVISDNEAILLVNRPKQYPTVPQSIYSYRDVLNMLSVVENVNVEATTVHKIRKVAEVAFKTYEKGKAVHMEGKQAWLREKDVLSAKHKEVESRAEQQEGEVDSNMQKLDKVVRSKMAQVEEVMKSLTLKGLMLMWLLRCGRHAFEAIQ</sequence>
<evidence type="ECO:0000313" key="2">
    <source>
        <dbReference type="Proteomes" id="UP001604336"/>
    </source>
</evidence>
<protein>
    <submittedName>
        <fullName evidence="1">Uncharacterized protein</fullName>
    </submittedName>
</protein>
<dbReference type="EMBL" id="JBFOLK010000003">
    <property type="protein sequence ID" value="KAL2527214.1"/>
    <property type="molecule type" value="Genomic_DNA"/>
</dbReference>
<dbReference type="AlphaFoldDB" id="A0ABD1UQ88"/>
<name>A0ABD1UQ88_9LAMI</name>
<dbReference type="Proteomes" id="UP001604336">
    <property type="component" value="Unassembled WGS sequence"/>
</dbReference>
<reference evidence="2" key="1">
    <citation type="submission" date="2024-07" db="EMBL/GenBank/DDBJ databases">
        <title>Two chromosome-level genome assemblies of Korean endemic species Abeliophyllum distichum and Forsythia ovata (Oleaceae).</title>
        <authorList>
            <person name="Jang H."/>
        </authorList>
    </citation>
    <scope>NUCLEOTIDE SEQUENCE [LARGE SCALE GENOMIC DNA]</scope>
</reference>
<organism evidence="1 2">
    <name type="scientific">Abeliophyllum distichum</name>
    <dbReference type="NCBI Taxonomy" id="126358"/>
    <lineage>
        <taxon>Eukaryota</taxon>
        <taxon>Viridiplantae</taxon>
        <taxon>Streptophyta</taxon>
        <taxon>Embryophyta</taxon>
        <taxon>Tracheophyta</taxon>
        <taxon>Spermatophyta</taxon>
        <taxon>Magnoliopsida</taxon>
        <taxon>eudicotyledons</taxon>
        <taxon>Gunneridae</taxon>
        <taxon>Pentapetalae</taxon>
        <taxon>asterids</taxon>
        <taxon>lamiids</taxon>
        <taxon>Lamiales</taxon>
        <taxon>Oleaceae</taxon>
        <taxon>Forsythieae</taxon>
        <taxon>Abeliophyllum</taxon>
    </lineage>
</organism>
<evidence type="ECO:0000313" key="1">
    <source>
        <dbReference type="EMBL" id="KAL2527214.1"/>
    </source>
</evidence>
<gene>
    <name evidence="1" type="ORF">Adt_12268</name>
</gene>
<accession>A0ABD1UQ88</accession>
<keyword evidence="2" id="KW-1185">Reference proteome</keyword>
<comment type="caution">
    <text evidence="1">The sequence shown here is derived from an EMBL/GenBank/DDBJ whole genome shotgun (WGS) entry which is preliminary data.</text>
</comment>
<proteinExistence type="predicted"/>